<evidence type="ECO:0000313" key="6">
    <source>
        <dbReference type="EMBL" id="OSD00309.1"/>
    </source>
</evidence>
<keyword evidence="5" id="KW-0949">S-adenosyl-L-methionine</keyword>
<accession>A0A1Y2IGN4</accession>
<keyword evidence="2 5" id="KW-0812">Transmembrane</keyword>
<protein>
    <recommendedName>
        <fullName evidence="5">Protein-S-isoprenylcysteine O-methyltransferase</fullName>
        <ecNumber evidence="5">2.1.1.100</ecNumber>
    </recommendedName>
</protein>
<comment type="catalytic activity">
    <reaction evidence="5">
        <text>[protein]-C-terminal S-[(2E,6E)-farnesyl]-L-cysteine + S-adenosyl-L-methionine = [protein]-C-terminal S-[(2E,6E)-farnesyl]-L-cysteine methyl ester + S-adenosyl-L-homocysteine</text>
        <dbReference type="Rhea" id="RHEA:21672"/>
        <dbReference type="Rhea" id="RHEA-COMP:12125"/>
        <dbReference type="Rhea" id="RHEA-COMP:12126"/>
        <dbReference type="ChEBI" id="CHEBI:57856"/>
        <dbReference type="ChEBI" id="CHEBI:59789"/>
        <dbReference type="ChEBI" id="CHEBI:90510"/>
        <dbReference type="ChEBI" id="CHEBI:90511"/>
        <dbReference type="EC" id="2.1.1.100"/>
    </reaction>
</comment>
<keyword evidence="5" id="KW-0489">Methyltransferase</keyword>
<dbReference type="Proteomes" id="UP000193067">
    <property type="component" value="Unassembled WGS sequence"/>
</dbReference>
<dbReference type="GO" id="GO:0032259">
    <property type="term" value="P:methylation"/>
    <property type="evidence" value="ECO:0007669"/>
    <property type="project" value="UniProtKB-KW"/>
</dbReference>
<keyword evidence="4 5" id="KW-0472">Membrane</keyword>
<keyword evidence="5" id="KW-0808">Transferase</keyword>
<evidence type="ECO:0000256" key="5">
    <source>
        <dbReference type="RuleBase" id="RU362022"/>
    </source>
</evidence>
<comment type="caution">
    <text evidence="5">Lacks conserved residue(s) required for the propagation of feature annotation.</text>
</comment>
<sequence length="270" mass="30229">MHGESKGRVKSAVRNLLRRVRVVLKSSRDDPLTDQSTVPLLLAHAVSVYYAMTPPRAFPKAEEQKIHETFDFVDRAIRVHVAFVTVSKWIFCGIDLAETAVTLAQHFPSPISDAVLMFLLPSAGASLRLTLLSTVACFLGFAGGAIRVWCHRTLGRNFTWTLSIQEKHKLVTTGPYAIVRHPSYAAWMIMLLGNFALLFSEGSYFVEAGWLERPVGKVVASVVVGYLTCVTMAVPLGRAAREDDILKEEFGTEWLEWAKRTPYRLIPYVY</sequence>
<dbReference type="PANTHER" id="PTHR12714">
    <property type="entry name" value="PROTEIN-S ISOPRENYLCYSTEINE O-METHYLTRANSFERASE"/>
    <property type="match status" value="1"/>
</dbReference>
<dbReference type="OrthoDB" id="422086at2759"/>
<keyword evidence="3 5" id="KW-1133">Transmembrane helix</keyword>
<dbReference type="GO" id="GO:0005789">
    <property type="term" value="C:endoplasmic reticulum membrane"/>
    <property type="evidence" value="ECO:0007669"/>
    <property type="project" value="UniProtKB-SubCell"/>
</dbReference>
<feature type="transmembrane region" description="Helical" evidence="5">
    <location>
        <begin position="129"/>
        <end position="150"/>
    </location>
</feature>
<comment type="subcellular location">
    <subcellularLocation>
        <location evidence="5">Endoplasmic reticulum membrane</location>
        <topology evidence="5">Multi-pass membrane protein</topology>
    </subcellularLocation>
    <subcellularLocation>
        <location evidence="1">Membrane</location>
        <topology evidence="1">Multi-pass membrane protein</topology>
    </subcellularLocation>
</comment>
<feature type="transmembrane region" description="Helical" evidence="5">
    <location>
        <begin position="218"/>
        <end position="237"/>
    </location>
</feature>
<dbReference type="STRING" id="1353009.A0A1Y2IGN4"/>
<keyword evidence="5" id="KW-0256">Endoplasmic reticulum</keyword>
<evidence type="ECO:0000256" key="2">
    <source>
        <dbReference type="ARBA" id="ARBA00022692"/>
    </source>
</evidence>
<proteinExistence type="inferred from homology"/>
<dbReference type="PANTHER" id="PTHR12714:SF24">
    <property type="entry name" value="SLR1182 PROTEIN"/>
    <property type="match status" value="1"/>
</dbReference>
<dbReference type="Pfam" id="PF04140">
    <property type="entry name" value="ICMT"/>
    <property type="match status" value="1"/>
</dbReference>
<dbReference type="EMBL" id="KZ084119">
    <property type="protein sequence ID" value="OSD00309.1"/>
    <property type="molecule type" value="Genomic_DNA"/>
</dbReference>
<name>A0A1Y2IGN4_TRAC3</name>
<evidence type="ECO:0000256" key="1">
    <source>
        <dbReference type="ARBA" id="ARBA00004141"/>
    </source>
</evidence>
<comment type="similarity">
    <text evidence="5">Belongs to the class VI-like SAM-binding methyltransferase superfamily. Isoprenylcysteine carboxyl methyltransferase family.</text>
</comment>
<dbReference type="AlphaFoldDB" id="A0A1Y2IGN4"/>
<organism evidence="6 7">
    <name type="scientific">Trametes coccinea (strain BRFM310)</name>
    <name type="common">Pycnoporus coccineus</name>
    <dbReference type="NCBI Taxonomy" id="1353009"/>
    <lineage>
        <taxon>Eukaryota</taxon>
        <taxon>Fungi</taxon>
        <taxon>Dikarya</taxon>
        <taxon>Basidiomycota</taxon>
        <taxon>Agaricomycotina</taxon>
        <taxon>Agaricomycetes</taxon>
        <taxon>Polyporales</taxon>
        <taxon>Polyporaceae</taxon>
        <taxon>Trametes</taxon>
    </lineage>
</organism>
<dbReference type="EC" id="2.1.1.100" evidence="5"/>
<keyword evidence="7" id="KW-1185">Reference proteome</keyword>
<dbReference type="InterPro" id="IPR007269">
    <property type="entry name" value="ICMT_MeTrfase"/>
</dbReference>
<evidence type="ECO:0000313" key="7">
    <source>
        <dbReference type="Proteomes" id="UP000193067"/>
    </source>
</evidence>
<reference evidence="6 7" key="1">
    <citation type="journal article" date="2015" name="Biotechnol. Biofuels">
        <title>Enhanced degradation of softwood versus hardwood by the white-rot fungus Pycnoporus coccineus.</title>
        <authorList>
            <person name="Couturier M."/>
            <person name="Navarro D."/>
            <person name="Chevret D."/>
            <person name="Henrissat B."/>
            <person name="Piumi F."/>
            <person name="Ruiz-Duenas F.J."/>
            <person name="Martinez A.T."/>
            <person name="Grigoriev I.V."/>
            <person name="Riley R."/>
            <person name="Lipzen A."/>
            <person name="Berrin J.G."/>
            <person name="Master E.R."/>
            <person name="Rosso M.N."/>
        </authorList>
    </citation>
    <scope>NUCLEOTIDE SEQUENCE [LARGE SCALE GENOMIC DNA]</scope>
    <source>
        <strain evidence="6 7">BRFM310</strain>
    </source>
</reference>
<evidence type="ECO:0000256" key="3">
    <source>
        <dbReference type="ARBA" id="ARBA00022989"/>
    </source>
</evidence>
<dbReference type="Gene3D" id="1.20.120.1630">
    <property type="match status" value="1"/>
</dbReference>
<evidence type="ECO:0000256" key="4">
    <source>
        <dbReference type="ARBA" id="ARBA00023136"/>
    </source>
</evidence>
<dbReference type="GO" id="GO:0004671">
    <property type="term" value="F:protein C-terminal S-isoprenylcysteine carboxyl O-methyltransferase activity"/>
    <property type="evidence" value="ECO:0007669"/>
    <property type="project" value="UniProtKB-EC"/>
</dbReference>
<feature type="transmembrane region" description="Helical" evidence="5">
    <location>
        <begin position="184"/>
        <end position="206"/>
    </location>
</feature>
<gene>
    <name evidence="6" type="ORF">PYCCODRAFT_695259</name>
</gene>